<dbReference type="Gene3D" id="4.10.60.10">
    <property type="entry name" value="Zinc finger, CCHC-type"/>
    <property type="match status" value="1"/>
</dbReference>
<dbReference type="SUPFAM" id="SSF57756">
    <property type="entry name" value="Retrovirus zinc finger-like domains"/>
    <property type="match status" value="1"/>
</dbReference>
<feature type="region of interest" description="Disordered" evidence="2">
    <location>
        <begin position="234"/>
        <end position="266"/>
    </location>
</feature>
<reference evidence="4" key="1">
    <citation type="journal article" date="2019" name="Sci. Rep.">
        <title>Draft genome of Tanacetum cinerariifolium, the natural source of mosquito coil.</title>
        <authorList>
            <person name="Yamashiro T."/>
            <person name="Shiraishi A."/>
            <person name="Satake H."/>
            <person name="Nakayama K."/>
        </authorList>
    </citation>
    <scope>NUCLEOTIDE SEQUENCE</scope>
</reference>
<evidence type="ECO:0000256" key="2">
    <source>
        <dbReference type="SAM" id="MobiDB-lite"/>
    </source>
</evidence>
<dbReference type="EMBL" id="BKCJ010004155">
    <property type="protein sequence ID" value="GEU59341.1"/>
    <property type="molecule type" value="Genomic_DNA"/>
</dbReference>
<accession>A0A6L2LC62</accession>
<gene>
    <name evidence="4" type="ORF">Tci_031319</name>
</gene>
<dbReference type="GO" id="GO:0008270">
    <property type="term" value="F:zinc ion binding"/>
    <property type="evidence" value="ECO:0007669"/>
    <property type="project" value="UniProtKB-KW"/>
</dbReference>
<protein>
    <recommendedName>
        <fullName evidence="3">CCHC-type domain-containing protein</fullName>
    </recommendedName>
</protein>
<sequence length="266" mass="30309">MLTIRARRFLKNTRRKFSLKGNKTIGFDKSKVECYNCHKRGHFARECRAPRSQDTKHKESTRRIMPMETPASVALVSCDGVGGYDWSDQTEEGPTNFALMANSSISSNSEKKSRIHQNLSNLLDCQITNKCKTSLGYNALPPPYTRNFLPLKPNLSGLKEFVNEPIVSKPTFKKRVVETSEAKASVEKPKVERKNFGPLLIDDWISDSEDEAKLKPKIKKKTVKPSFAKIEFVKSKEQVKSPRKTTVKQVEKPMQNTHKPRGNQRN</sequence>
<comment type="caution">
    <text evidence="4">The sequence shown here is derived from an EMBL/GenBank/DDBJ whole genome shotgun (WGS) entry which is preliminary data.</text>
</comment>
<dbReference type="GO" id="GO:0003676">
    <property type="term" value="F:nucleic acid binding"/>
    <property type="evidence" value="ECO:0007669"/>
    <property type="project" value="InterPro"/>
</dbReference>
<dbReference type="InterPro" id="IPR001878">
    <property type="entry name" value="Znf_CCHC"/>
</dbReference>
<keyword evidence="1" id="KW-0863">Zinc-finger</keyword>
<keyword evidence="1" id="KW-0479">Metal-binding</keyword>
<evidence type="ECO:0000313" key="4">
    <source>
        <dbReference type="EMBL" id="GEU59341.1"/>
    </source>
</evidence>
<evidence type="ECO:0000256" key="1">
    <source>
        <dbReference type="PROSITE-ProRule" id="PRU00047"/>
    </source>
</evidence>
<dbReference type="InterPro" id="IPR036875">
    <property type="entry name" value="Znf_CCHC_sf"/>
</dbReference>
<organism evidence="4">
    <name type="scientific">Tanacetum cinerariifolium</name>
    <name type="common">Dalmatian daisy</name>
    <name type="synonym">Chrysanthemum cinerariifolium</name>
    <dbReference type="NCBI Taxonomy" id="118510"/>
    <lineage>
        <taxon>Eukaryota</taxon>
        <taxon>Viridiplantae</taxon>
        <taxon>Streptophyta</taxon>
        <taxon>Embryophyta</taxon>
        <taxon>Tracheophyta</taxon>
        <taxon>Spermatophyta</taxon>
        <taxon>Magnoliopsida</taxon>
        <taxon>eudicotyledons</taxon>
        <taxon>Gunneridae</taxon>
        <taxon>Pentapetalae</taxon>
        <taxon>asterids</taxon>
        <taxon>campanulids</taxon>
        <taxon>Asterales</taxon>
        <taxon>Asteraceae</taxon>
        <taxon>Asteroideae</taxon>
        <taxon>Anthemideae</taxon>
        <taxon>Anthemidinae</taxon>
        <taxon>Tanacetum</taxon>
    </lineage>
</organism>
<evidence type="ECO:0000259" key="3">
    <source>
        <dbReference type="PROSITE" id="PS50158"/>
    </source>
</evidence>
<proteinExistence type="predicted"/>
<name>A0A6L2LC62_TANCI</name>
<keyword evidence="1" id="KW-0862">Zinc</keyword>
<dbReference type="Pfam" id="PF00098">
    <property type="entry name" value="zf-CCHC"/>
    <property type="match status" value="1"/>
</dbReference>
<dbReference type="AlphaFoldDB" id="A0A6L2LC62"/>
<feature type="domain" description="CCHC-type" evidence="3">
    <location>
        <begin position="34"/>
        <end position="48"/>
    </location>
</feature>
<dbReference type="PROSITE" id="PS50158">
    <property type="entry name" value="ZF_CCHC"/>
    <property type="match status" value="1"/>
</dbReference>
<dbReference type="SMART" id="SM00343">
    <property type="entry name" value="ZnF_C2HC"/>
    <property type="match status" value="1"/>
</dbReference>